<sequence length="35" mass="3811">MHPETLRSMADQARSLAKPEATRTVVDACLEVARG</sequence>
<feature type="region of interest" description="Disordered" evidence="1">
    <location>
        <begin position="1"/>
        <end position="22"/>
    </location>
</feature>
<organism evidence="2 3">
    <name type="scientific">Pseudomonas aeruginosa</name>
    <dbReference type="NCBI Taxonomy" id="287"/>
    <lineage>
        <taxon>Bacteria</taxon>
        <taxon>Pseudomonadati</taxon>
        <taxon>Pseudomonadota</taxon>
        <taxon>Gammaproteobacteria</taxon>
        <taxon>Pseudomonadales</taxon>
        <taxon>Pseudomonadaceae</taxon>
        <taxon>Pseudomonas</taxon>
    </lineage>
</organism>
<dbReference type="AlphaFoldDB" id="A0A3M5DIC1"/>
<evidence type="ECO:0008006" key="4">
    <source>
        <dbReference type="Google" id="ProtNLM"/>
    </source>
</evidence>
<gene>
    <name evidence="2" type="ORF">ALP65_02031</name>
</gene>
<evidence type="ECO:0000313" key="2">
    <source>
        <dbReference type="EMBL" id="RMS49158.1"/>
    </source>
</evidence>
<reference evidence="2 3" key="1">
    <citation type="submission" date="2018-08" db="EMBL/GenBank/DDBJ databases">
        <title>Recombination of ecologically and evolutionarily significant loci maintains genetic cohesion in the Pseudomonas syringae species complex.</title>
        <authorList>
            <person name="Dillon M."/>
            <person name="Thakur S."/>
            <person name="Almeida R.N.D."/>
            <person name="Weir B.S."/>
            <person name="Guttman D.S."/>
        </authorList>
    </citation>
    <scope>NUCLEOTIDE SEQUENCE [LARGE SCALE GENOMIC DNA]</scope>
    <source>
        <strain evidence="2 3">ICMP 7846</strain>
    </source>
</reference>
<dbReference type="Proteomes" id="UP000270834">
    <property type="component" value="Unassembled WGS sequence"/>
</dbReference>
<accession>A0A3M5DIC1</accession>
<dbReference type="EMBL" id="RBSQ01001015">
    <property type="protein sequence ID" value="RMS49158.1"/>
    <property type="molecule type" value="Genomic_DNA"/>
</dbReference>
<protein>
    <recommendedName>
        <fullName evidence="4">Undecaprenyldiphospho-muramoylpentapeptide beta-N-acetylglucosaminyltransferase</fullName>
    </recommendedName>
</protein>
<comment type="caution">
    <text evidence="2">The sequence shown here is derived from an EMBL/GenBank/DDBJ whole genome shotgun (WGS) entry which is preliminary data.</text>
</comment>
<name>A0A3M5DIC1_PSEAI</name>
<evidence type="ECO:0000256" key="1">
    <source>
        <dbReference type="SAM" id="MobiDB-lite"/>
    </source>
</evidence>
<evidence type="ECO:0000313" key="3">
    <source>
        <dbReference type="Proteomes" id="UP000270834"/>
    </source>
</evidence>
<proteinExistence type="predicted"/>